<dbReference type="InterPro" id="IPR032466">
    <property type="entry name" value="Metal_Hydrolase"/>
</dbReference>
<name>A0ABR7DS96_9BACT</name>
<keyword evidence="1" id="KW-0378">Hydrolase</keyword>
<proteinExistence type="predicted"/>
<dbReference type="Gene3D" id="3.20.20.140">
    <property type="entry name" value="Metal-dependent hydrolases"/>
    <property type="match status" value="1"/>
</dbReference>
<comment type="caution">
    <text evidence="1">The sequence shown here is derived from an EMBL/GenBank/DDBJ whole genome shotgun (WGS) entry which is preliminary data.</text>
</comment>
<dbReference type="Pfam" id="PF01026">
    <property type="entry name" value="TatD_DNase"/>
    <property type="match status" value="1"/>
</dbReference>
<dbReference type="Proteomes" id="UP000651475">
    <property type="component" value="Unassembled WGS sequence"/>
</dbReference>
<dbReference type="SUPFAM" id="SSF51556">
    <property type="entry name" value="Metallo-dependent hydrolases"/>
    <property type="match status" value="1"/>
</dbReference>
<dbReference type="EMBL" id="JACOOJ010000034">
    <property type="protein sequence ID" value="MBC5634266.1"/>
    <property type="molecule type" value="Genomic_DNA"/>
</dbReference>
<evidence type="ECO:0000313" key="2">
    <source>
        <dbReference type="Proteomes" id="UP000651475"/>
    </source>
</evidence>
<accession>A0ABR7DS96</accession>
<reference evidence="1 2" key="1">
    <citation type="submission" date="2020-08" db="EMBL/GenBank/DDBJ databases">
        <title>Genome public.</title>
        <authorList>
            <person name="Liu C."/>
            <person name="Sun Q."/>
        </authorList>
    </citation>
    <scope>NUCLEOTIDE SEQUENCE [LARGE SCALE GENOMIC DNA]</scope>
    <source>
        <strain evidence="1 2">NSJ-79</strain>
    </source>
</reference>
<gene>
    <name evidence="1" type="ORF">H8S65_16100</name>
</gene>
<dbReference type="PANTHER" id="PTHR46124">
    <property type="entry name" value="D-AMINOACYL-TRNA DEACYLASE"/>
    <property type="match status" value="1"/>
</dbReference>
<protein>
    <submittedName>
        <fullName evidence="1">TatD family hydrolase</fullName>
    </submittedName>
</protein>
<organism evidence="1 2">
    <name type="scientific">Parabacteroides hominis</name>
    <dbReference type="NCBI Taxonomy" id="2763057"/>
    <lineage>
        <taxon>Bacteria</taxon>
        <taxon>Pseudomonadati</taxon>
        <taxon>Bacteroidota</taxon>
        <taxon>Bacteroidia</taxon>
        <taxon>Bacteroidales</taxon>
        <taxon>Tannerellaceae</taxon>
        <taxon>Parabacteroides</taxon>
    </lineage>
</organism>
<sequence length="210" mass="23599">MVYYDIHTHHAPVHPEDVAIVNGLDPASSAGTGLLHSVGIHPWYIYNVKEQLAELKRQAVLPDVVAIGETGLDKGVETPLKLQQKIFKTSVSLAENLGLFVIIHCVKAWDELIALKKELKPHVPWIIHGFRGNATLAKQLIRHGFYLSFGYRFNPEAVHAAWPDYLFVETDDRETGIRTIYQNLSGSLDLPLERFAAQVAENVRHILQLP</sequence>
<dbReference type="PANTHER" id="PTHR46124:SF2">
    <property type="entry name" value="D-AMINOACYL-TRNA DEACYLASE"/>
    <property type="match status" value="1"/>
</dbReference>
<dbReference type="RefSeq" id="WP_186930883.1">
    <property type="nucleotide sequence ID" value="NZ_JACOOJ010000034.1"/>
</dbReference>
<keyword evidence="2" id="KW-1185">Reference proteome</keyword>
<evidence type="ECO:0000313" key="1">
    <source>
        <dbReference type="EMBL" id="MBC5634266.1"/>
    </source>
</evidence>
<dbReference type="InterPro" id="IPR001130">
    <property type="entry name" value="TatD-like"/>
</dbReference>
<dbReference type="GO" id="GO:0016787">
    <property type="term" value="F:hydrolase activity"/>
    <property type="evidence" value="ECO:0007669"/>
    <property type="project" value="UniProtKB-KW"/>
</dbReference>